<dbReference type="KEGG" id="lpav:PLANPX_0986"/>
<dbReference type="Gene3D" id="3.40.50.2000">
    <property type="entry name" value="Glycogen Phosphorylase B"/>
    <property type="match status" value="2"/>
</dbReference>
<accession>A0A5K7X3Y5</accession>
<dbReference type="SUPFAM" id="SSF53756">
    <property type="entry name" value="UDP-Glycosyltransferase/glycogen phosphorylase"/>
    <property type="match status" value="1"/>
</dbReference>
<dbReference type="Proteomes" id="UP000326837">
    <property type="component" value="Chromosome"/>
</dbReference>
<dbReference type="AlphaFoldDB" id="A0A5K7X3Y5"/>
<protein>
    <recommendedName>
        <fullName evidence="1">Glycosyl transferase family 1 domain-containing protein</fullName>
    </recommendedName>
</protein>
<evidence type="ECO:0000259" key="1">
    <source>
        <dbReference type="Pfam" id="PF00534"/>
    </source>
</evidence>
<dbReference type="PANTHER" id="PTHR12526:SF638">
    <property type="entry name" value="SPORE COAT PROTEIN SA"/>
    <property type="match status" value="1"/>
</dbReference>
<dbReference type="PANTHER" id="PTHR12526">
    <property type="entry name" value="GLYCOSYLTRANSFERASE"/>
    <property type="match status" value="1"/>
</dbReference>
<evidence type="ECO:0000313" key="2">
    <source>
        <dbReference type="EMBL" id="BBO31374.1"/>
    </source>
</evidence>
<feature type="domain" description="Glycosyl transferase family 1" evidence="1">
    <location>
        <begin position="203"/>
        <end position="361"/>
    </location>
</feature>
<gene>
    <name evidence="2" type="ORF">PLANPX_0986</name>
</gene>
<dbReference type="Pfam" id="PF00534">
    <property type="entry name" value="Glycos_transf_1"/>
    <property type="match status" value="1"/>
</dbReference>
<dbReference type="InterPro" id="IPR001296">
    <property type="entry name" value="Glyco_trans_1"/>
</dbReference>
<sequence>MSTPAKRKLAIIANAPSPYRIAQHLRIADELGDQVELWSLFLCEHNWQPWNFELPERIRPVIFGPGESVGKKHSLKHFWKDWKKGGEVVRWLQEHGVEAVISTGYNSPALVRLIAWCRRHGMPNYMFGDSNVHGDRVKGWRRWLKLRYVRWVVRSVSGLMPCGEYGRRYFEPYGGSAKPCFFMPHEPDYRRIFEVTDEAQARVKQKFQLSEGRRRIVYSGRLAPVKRVDTLIDAFVRIAAERPEWDLLVVGGGPLETELKARVPEELKNRVAWTGFIDDPHELATLYTCGEAFVLPSSYEPWAVVVCEAAAAGLAIASSRVVGAAGELCRDNVNGRLFTPGDVDGLAAALLDMTENDDRLRHYRLASLRLLDDWRRRGDPVQGVRLALAEEGLLPSPPPVTPIPATPTTLRAQPLAAGALPPGSIH</sequence>
<name>A0A5K7X3Y5_9BACT</name>
<proteinExistence type="predicted"/>
<dbReference type="CDD" id="cd03801">
    <property type="entry name" value="GT4_PimA-like"/>
    <property type="match status" value="1"/>
</dbReference>
<organism evidence="2 3">
    <name type="scientific">Lacipirellula parvula</name>
    <dbReference type="NCBI Taxonomy" id="2650471"/>
    <lineage>
        <taxon>Bacteria</taxon>
        <taxon>Pseudomonadati</taxon>
        <taxon>Planctomycetota</taxon>
        <taxon>Planctomycetia</taxon>
        <taxon>Pirellulales</taxon>
        <taxon>Lacipirellulaceae</taxon>
        <taxon>Lacipirellula</taxon>
    </lineage>
</organism>
<evidence type="ECO:0000313" key="3">
    <source>
        <dbReference type="Proteomes" id="UP000326837"/>
    </source>
</evidence>
<dbReference type="EMBL" id="AP021861">
    <property type="protein sequence ID" value="BBO31374.1"/>
    <property type="molecule type" value="Genomic_DNA"/>
</dbReference>
<dbReference type="RefSeq" id="WP_152097530.1">
    <property type="nucleotide sequence ID" value="NZ_AP021861.1"/>
</dbReference>
<dbReference type="GO" id="GO:0016757">
    <property type="term" value="F:glycosyltransferase activity"/>
    <property type="evidence" value="ECO:0007669"/>
    <property type="project" value="InterPro"/>
</dbReference>
<reference evidence="3" key="1">
    <citation type="submission" date="2019-10" db="EMBL/GenBank/DDBJ databases">
        <title>Lacipirellula parvula gen. nov., sp. nov., representing a lineage of planctomycetes widespread in freshwater anoxic habitats, and description of the family Lacipirellulaceae.</title>
        <authorList>
            <person name="Dedysh S.N."/>
            <person name="Kulichevskaya I.S."/>
            <person name="Beletsky A.V."/>
            <person name="Rakitin A.L."/>
            <person name="Mardanov A.V."/>
            <person name="Ivanova A.A."/>
            <person name="Saltykova V.X."/>
            <person name="Rijpstra W.I.C."/>
            <person name="Sinninghe Damste J.S."/>
            <person name="Ravin N.V."/>
        </authorList>
    </citation>
    <scope>NUCLEOTIDE SEQUENCE [LARGE SCALE GENOMIC DNA]</scope>
    <source>
        <strain evidence="3">PX69</strain>
    </source>
</reference>
<keyword evidence="3" id="KW-1185">Reference proteome</keyword>